<dbReference type="OrthoDB" id="9804707at2"/>
<evidence type="ECO:0000256" key="7">
    <source>
        <dbReference type="ARBA" id="ARBA00022490"/>
    </source>
</evidence>
<dbReference type="Pfam" id="PF03309">
    <property type="entry name" value="Pan_kinase"/>
    <property type="match status" value="1"/>
</dbReference>
<dbReference type="InterPro" id="IPR004619">
    <property type="entry name" value="Type_III_PanK"/>
</dbReference>
<keyword evidence="10 16" id="KW-0418">Kinase</keyword>
<dbReference type="STRING" id="1524460.IX84_09325"/>
<proteinExistence type="inferred from homology"/>
<comment type="subunit">
    <text evidence="5 16">Homodimer.</text>
</comment>
<evidence type="ECO:0000256" key="12">
    <source>
        <dbReference type="ARBA" id="ARBA00022958"/>
    </source>
</evidence>
<keyword evidence="7 16" id="KW-0963">Cytoplasm</keyword>
<reference evidence="17 18" key="1">
    <citation type="journal article" date="2014" name="Int. J. Syst. Evol. Microbiol.">
        <title>Phaeodactylibacter xiamenensis gen. nov., sp. nov., a member of the family Saprospiraceae isolated from the marine alga Phaeodactylum tricornutum.</title>
        <authorList>
            <person name="Chen Z.Jr."/>
            <person name="Lei X."/>
            <person name="Lai Q."/>
            <person name="Li Y."/>
            <person name="Zhang B."/>
            <person name="Zhang J."/>
            <person name="Zhang H."/>
            <person name="Yang L."/>
            <person name="Zheng W."/>
            <person name="Tian Y."/>
            <person name="Yu Z."/>
            <person name="Xu H.Jr."/>
            <person name="Zheng T."/>
        </authorList>
    </citation>
    <scope>NUCLEOTIDE SEQUENCE [LARGE SCALE GENOMIC DNA]</scope>
    <source>
        <strain evidence="17 18">KD52</strain>
    </source>
</reference>
<evidence type="ECO:0000256" key="14">
    <source>
        <dbReference type="ARBA" id="ARBA00038036"/>
    </source>
</evidence>
<evidence type="ECO:0000256" key="10">
    <source>
        <dbReference type="ARBA" id="ARBA00022777"/>
    </source>
</evidence>
<feature type="active site" description="Proton acceptor" evidence="16">
    <location>
        <position position="110"/>
    </location>
</feature>
<protein>
    <recommendedName>
        <fullName evidence="15 16">Type III pantothenate kinase</fullName>
        <ecNumber evidence="6 16">2.7.1.33</ecNumber>
    </recommendedName>
    <alternativeName>
        <fullName evidence="16">PanK-III</fullName>
    </alternativeName>
    <alternativeName>
        <fullName evidence="16">Pantothenic acid kinase</fullName>
    </alternativeName>
</protein>
<dbReference type="InterPro" id="IPR043129">
    <property type="entry name" value="ATPase_NBD"/>
</dbReference>
<comment type="cofactor">
    <cofactor evidence="2">
        <name>K(+)</name>
        <dbReference type="ChEBI" id="CHEBI:29103"/>
    </cofactor>
</comment>
<dbReference type="Proteomes" id="UP000029736">
    <property type="component" value="Unassembled WGS sequence"/>
</dbReference>
<evidence type="ECO:0000256" key="3">
    <source>
        <dbReference type="ARBA" id="ARBA00004496"/>
    </source>
</evidence>
<dbReference type="GO" id="GO:0046872">
    <property type="term" value="F:metal ion binding"/>
    <property type="evidence" value="ECO:0007669"/>
    <property type="project" value="UniProtKB-KW"/>
</dbReference>
<keyword evidence="8 16" id="KW-0808">Transferase</keyword>
<evidence type="ECO:0000313" key="17">
    <source>
        <dbReference type="EMBL" id="KGE88384.1"/>
    </source>
</evidence>
<comment type="caution">
    <text evidence="17">The sequence shown here is derived from an EMBL/GenBank/DDBJ whole genome shotgun (WGS) entry which is preliminary data.</text>
</comment>
<comment type="caution">
    <text evidence="16">Lacks conserved residue(s) required for the propagation of feature annotation.</text>
</comment>
<sequence>MILAIDIGNSNVTLGLYTDGHWAHFHRLPTKTDQQSAMFYQMGCTSWLMEQGIEAGAIEQVVVSTVVPALKRTFVQLSRHLFGQEALLVAPEIYQHLQLKIDRPEELGTDLFANAVAAHYLHRQDCIIVDFGTALTFTVVDRKGQLLGVSIAPGLKTAIGALFQKTAQLPEVPLQMPESAIGRDTVQAIQSGILVGYVGLVRHMLSSIRAEVGEQYMAVATGGLSAILHPLETDFDTIDPHLTLDGLRIIAEETTKNLTT</sequence>
<dbReference type="UniPathway" id="UPA00241">
    <property type="reaction ID" value="UER00352"/>
</dbReference>
<feature type="binding site" evidence="16">
    <location>
        <position position="133"/>
    </location>
    <ligand>
        <name>ATP</name>
        <dbReference type="ChEBI" id="CHEBI:30616"/>
    </ligand>
</feature>
<feature type="binding site" evidence="16">
    <location>
        <begin position="108"/>
        <end position="111"/>
    </location>
    <ligand>
        <name>substrate</name>
    </ligand>
</feature>
<feature type="binding site" evidence="16">
    <location>
        <position position="130"/>
    </location>
    <ligand>
        <name>K(+)</name>
        <dbReference type="ChEBI" id="CHEBI:29103"/>
    </ligand>
</feature>
<evidence type="ECO:0000313" key="18">
    <source>
        <dbReference type="Proteomes" id="UP000029736"/>
    </source>
</evidence>
<keyword evidence="16" id="KW-0479">Metal-binding</keyword>
<evidence type="ECO:0000256" key="13">
    <source>
        <dbReference type="ARBA" id="ARBA00022993"/>
    </source>
</evidence>
<keyword evidence="18" id="KW-1185">Reference proteome</keyword>
<dbReference type="PANTHER" id="PTHR34265">
    <property type="entry name" value="TYPE III PANTOTHENATE KINASE"/>
    <property type="match status" value="1"/>
</dbReference>
<evidence type="ECO:0000256" key="11">
    <source>
        <dbReference type="ARBA" id="ARBA00022840"/>
    </source>
</evidence>
<evidence type="ECO:0000256" key="6">
    <source>
        <dbReference type="ARBA" id="ARBA00012102"/>
    </source>
</evidence>
<dbReference type="GO" id="GO:0015937">
    <property type="term" value="P:coenzyme A biosynthetic process"/>
    <property type="evidence" value="ECO:0007669"/>
    <property type="project" value="UniProtKB-UniRule"/>
</dbReference>
<keyword evidence="12 16" id="KW-0630">Potassium</keyword>
<keyword evidence="13 16" id="KW-0173">Coenzyme A biosynthesis</keyword>
<dbReference type="GO" id="GO:0004594">
    <property type="term" value="F:pantothenate kinase activity"/>
    <property type="evidence" value="ECO:0007669"/>
    <property type="project" value="UniProtKB-UniRule"/>
</dbReference>
<gene>
    <name evidence="16" type="primary">coaX</name>
    <name evidence="17" type="ORF">IX84_09325</name>
</gene>
<dbReference type="GO" id="GO:0005737">
    <property type="term" value="C:cytoplasm"/>
    <property type="evidence" value="ECO:0007669"/>
    <property type="project" value="UniProtKB-SubCell"/>
</dbReference>
<dbReference type="CDD" id="cd24015">
    <property type="entry name" value="ASKHA_NBD_PanK-III"/>
    <property type="match status" value="1"/>
</dbReference>
<accession>A0A098S744</accession>
<evidence type="ECO:0000256" key="5">
    <source>
        <dbReference type="ARBA" id="ARBA00011738"/>
    </source>
</evidence>
<evidence type="ECO:0000256" key="9">
    <source>
        <dbReference type="ARBA" id="ARBA00022741"/>
    </source>
</evidence>
<comment type="function">
    <text evidence="16">Catalyzes the phosphorylation of pantothenate (Pan), the first step in CoA biosynthesis.</text>
</comment>
<dbReference type="EC" id="2.7.1.33" evidence="6 16"/>
<comment type="similarity">
    <text evidence="14 16">Belongs to the type III pantothenate kinase family.</text>
</comment>
<evidence type="ECO:0000256" key="1">
    <source>
        <dbReference type="ARBA" id="ARBA00001206"/>
    </source>
</evidence>
<evidence type="ECO:0000256" key="16">
    <source>
        <dbReference type="HAMAP-Rule" id="MF_01274"/>
    </source>
</evidence>
<dbReference type="EMBL" id="JPOS01000019">
    <property type="protein sequence ID" value="KGE88384.1"/>
    <property type="molecule type" value="Genomic_DNA"/>
</dbReference>
<dbReference type="HAMAP" id="MF_01274">
    <property type="entry name" value="Pantothen_kinase_3"/>
    <property type="match status" value="1"/>
</dbReference>
<feature type="binding site" evidence="16">
    <location>
        <position position="185"/>
    </location>
    <ligand>
        <name>substrate</name>
    </ligand>
</feature>
<evidence type="ECO:0000256" key="4">
    <source>
        <dbReference type="ARBA" id="ARBA00005225"/>
    </source>
</evidence>
<dbReference type="AlphaFoldDB" id="A0A098S744"/>
<feature type="binding site" evidence="16">
    <location>
        <begin position="6"/>
        <end position="13"/>
    </location>
    <ligand>
        <name>ATP</name>
        <dbReference type="ChEBI" id="CHEBI:30616"/>
    </ligand>
</feature>
<dbReference type="NCBIfam" id="TIGR00671">
    <property type="entry name" value="baf"/>
    <property type="match status" value="1"/>
</dbReference>
<comment type="subcellular location">
    <subcellularLocation>
        <location evidence="3 16">Cytoplasm</location>
    </subcellularLocation>
</comment>
<organism evidence="17 18">
    <name type="scientific">Phaeodactylibacter xiamenensis</name>
    <dbReference type="NCBI Taxonomy" id="1524460"/>
    <lineage>
        <taxon>Bacteria</taxon>
        <taxon>Pseudomonadati</taxon>
        <taxon>Bacteroidota</taxon>
        <taxon>Saprospiria</taxon>
        <taxon>Saprospirales</taxon>
        <taxon>Haliscomenobacteraceae</taxon>
        <taxon>Phaeodactylibacter</taxon>
    </lineage>
</organism>
<evidence type="ECO:0000256" key="15">
    <source>
        <dbReference type="ARBA" id="ARBA00040883"/>
    </source>
</evidence>
<evidence type="ECO:0000256" key="2">
    <source>
        <dbReference type="ARBA" id="ARBA00001958"/>
    </source>
</evidence>
<dbReference type="SUPFAM" id="SSF53067">
    <property type="entry name" value="Actin-like ATPase domain"/>
    <property type="match status" value="2"/>
</dbReference>
<keyword evidence="9 16" id="KW-0547">Nucleotide-binding</keyword>
<evidence type="ECO:0000256" key="8">
    <source>
        <dbReference type="ARBA" id="ARBA00022679"/>
    </source>
</evidence>
<name>A0A098S744_9BACT</name>
<dbReference type="PANTHER" id="PTHR34265:SF1">
    <property type="entry name" value="TYPE III PANTOTHENATE KINASE"/>
    <property type="match status" value="1"/>
</dbReference>
<comment type="catalytic activity">
    <reaction evidence="1 16">
        <text>(R)-pantothenate + ATP = (R)-4'-phosphopantothenate + ADP + H(+)</text>
        <dbReference type="Rhea" id="RHEA:16373"/>
        <dbReference type="ChEBI" id="CHEBI:10986"/>
        <dbReference type="ChEBI" id="CHEBI:15378"/>
        <dbReference type="ChEBI" id="CHEBI:29032"/>
        <dbReference type="ChEBI" id="CHEBI:30616"/>
        <dbReference type="ChEBI" id="CHEBI:456216"/>
        <dbReference type="EC" id="2.7.1.33"/>
    </reaction>
</comment>
<dbReference type="RefSeq" id="WP_044219014.1">
    <property type="nucleotide sequence ID" value="NZ_JBKAGJ010000017.1"/>
</dbReference>
<comment type="pathway">
    <text evidence="4 16">Cofactor biosynthesis; coenzyme A biosynthesis; CoA from (R)-pantothenate: step 1/5.</text>
</comment>
<comment type="cofactor">
    <cofactor evidence="16">
        <name>NH4(+)</name>
        <dbReference type="ChEBI" id="CHEBI:28938"/>
    </cofactor>
    <cofactor evidence="16">
        <name>K(+)</name>
        <dbReference type="ChEBI" id="CHEBI:29103"/>
    </cofactor>
    <text evidence="16">A monovalent cation. Ammonium or potassium.</text>
</comment>
<keyword evidence="11 16" id="KW-0067">ATP-binding</keyword>
<dbReference type="Gene3D" id="3.30.420.40">
    <property type="match status" value="2"/>
</dbReference>
<dbReference type="GO" id="GO:0005524">
    <property type="term" value="F:ATP binding"/>
    <property type="evidence" value="ECO:0007669"/>
    <property type="project" value="UniProtKB-UniRule"/>
</dbReference>